<dbReference type="AlphaFoldDB" id="A0A6B3SR21"/>
<dbReference type="PROSITE" id="PS51257">
    <property type="entry name" value="PROKAR_LIPOPROTEIN"/>
    <property type="match status" value="1"/>
</dbReference>
<reference evidence="1 2" key="1">
    <citation type="submission" date="2020-02" db="EMBL/GenBank/DDBJ databases">
        <authorList>
            <person name="Kim M.K."/>
        </authorList>
    </citation>
    <scope>NUCLEOTIDE SEQUENCE [LARGE SCALE GENOMIC DNA]</scope>
    <source>
        <strain evidence="1 2">17J57-3</strain>
    </source>
</reference>
<protein>
    <recommendedName>
        <fullName evidence="3">Lipoprotein</fullName>
    </recommendedName>
</protein>
<dbReference type="Proteomes" id="UP000482155">
    <property type="component" value="Unassembled WGS sequence"/>
</dbReference>
<comment type="caution">
    <text evidence="1">The sequence shown here is derived from an EMBL/GenBank/DDBJ whole genome shotgun (WGS) entry which is preliminary data.</text>
</comment>
<accession>A0A6B3SR21</accession>
<dbReference type="RefSeq" id="WP_163960611.1">
    <property type="nucleotide sequence ID" value="NZ_JAAIVB010000011.1"/>
</dbReference>
<evidence type="ECO:0000313" key="2">
    <source>
        <dbReference type="Proteomes" id="UP000482155"/>
    </source>
</evidence>
<proteinExistence type="predicted"/>
<keyword evidence="2" id="KW-1185">Reference proteome</keyword>
<organism evidence="1 2">
    <name type="scientific">Noviherbaspirillum galbum</name>
    <dbReference type="NCBI Taxonomy" id="2709383"/>
    <lineage>
        <taxon>Bacteria</taxon>
        <taxon>Pseudomonadati</taxon>
        <taxon>Pseudomonadota</taxon>
        <taxon>Betaproteobacteria</taxon>
        <taxon>Burkholderiales</taxon>
        <taxon>Oxalobacteraceae</taxon>
        <taxon>Noviherbaspirillum</taxon>
    </lineage>
</organism>
<evidence type="ECO:0008006" key="3">
    <source>
        <dbReference type="Google" id="ProtNLM"/>
    </source>
</evidence>
<name>A0A6B3SR21_9BURK</name>
<sequence>MRTNKIVLIGNASIFAAAISGCSTPGALRNTTPDIVANSIKSAKTVAICITDRWENGAGYLGTTVPVSMRETEKGYTVMWLNGMGGAGMLADIDNTASGSRTLYYRGGVIGSGTFEASLRECQ</sequence>
<dbReference type="EMBL" id="JAAIVB010000011">
    <property type="protein sequence ID" value="NEX60109.1"/>
    <property type="molecule type" value="Genomic_DNA"/>
</dbReference>
<evidence type="ECO:0000313" key="1">
    <source>
        <dbReference type="EMBL" id="NEX60109.1"/>
    </source>
</evidence>
<gene>
    <name evidence="1" type="ORF">G3574_03370</name>
</gene>